<dbReference type="Proteomes" id="UP000576082">
    <property type="component" value="Unassembled WGS sequence"/>
</dbReference>
<dbReference type="EMBL" id="JABANE010000067">
    <property type="protein sequence ID" value="NME70545.1"/>
    <property type="molecule type" value="Genomic_DNA"/>
</dbReference>
<gene>
    <name evidence="1" type="ORF">HHU12_21395</name>
</gene>
<proteinExistence type="predicted"/>
<protein>
    <submittedName>
        <fullName evidence="1">WYL domain-containing protein</fullName>
    </submittedName>
</protein>
<evidence type="ECO:0000313" key="1">
    <source>
        <dbReference type="EMBL" id="NME70545.1"/>
    </source>
</evidence>
<reference evidence="1 2" key="1">
    <citation type="submission" date="2020-04" db="EMBL/GenBank/DDBJ databases">
        <title>Flammeovirga sp. SR4, a novel species isolated from seawater.</title>
        <authorList>
            <person name="Wang X."/>
        </authorList>
    </citation>
    <scope>NUCLEOTIDE SEQUENCE [LARGE SCALE GENOMIC DNA]</scope>
    <source>
        <strain evidence="1 2">ATCC 23126</strain>
    </source>
</reference>
<accession>A0A7X9RXI5</accession>
<dbReference type="AlphaFoldDB" id="A0A7X9RXI5"/>
<comment type="caution">
    <text evidence="1">The sequence shown here is derived from an EMBL/GenBank/DDBJ whole genome shotgun (WGS) entry which is preliminary data.</text>
</comment>
<evidence type="ECO:0000313" key="2">
    <source>
        <dbReference type="Proteomes" id="UP000576082"/>
    </source>
</evidence>
<dbReference type="RefSeq" id="WP_169658778.1">
    <property type="nucleotide sequence ID" value="NZ_JABANE010000067.1"/>
</dbReference>
<sequence>MADVKNIIKLLQLLSREEGVSLQELEEVLEMKDKGIYKNLTSLIKADIEVIKVKPGHWRIRQEELLGLFDLSSDDLVKVDQIKEAIIDDKCVNLIAYQNSKGYTGDFKVEPISLFDRNRRLWCFDLKDHQLKQFKLSRARSIEITTRPRYNKDRHLSVQCDIFGTASNEVRKISFLLTTLGYQLMRETYPESGQYLTEINTRNDNFIYKYEGEVFSYNGVGRFILGIPGHVKDIKPKSLLLHVQEEVKRSYYS</sequence>
<dbReference type="PROSITE" id="PS52050">
    <property type="entry name" value="WYL"/>
    <property type="match status" value="1"/>
</dbReference>
<name>A0A7X9RXI5_9BACT</name>
<keyword evidence="2" id="KW-1185">Reference proteome</keyword>
<organism evidence="1 2">
    <name type="scientific">Flammeovirga aprica JL-4</name>
    <dbReference type="NCBI Taxonomy" id="694437"/>
    <lineage>
        <taxon>Bacteria</taxon>
        <taxon>Pseudomonadati</taxon>
        <taxon>Bacteroidota</taxon>
        <taxon>Cytophagia</taxon>
        <taxon>Cytophagales</taxon>
        <taxon>Flammeovirgaceae</taxon>
        <taxon>Flammeovirga</taxon>
    </lineage>
</organism>